<accession>A0A167WGU5</accession>
<dbReference type="GO" id="GO:0030332">
    <property type="term" value="F:cyclin binding"/>
    <property type="evidence" value="ECO:0007669"/>
    <property type="project" value="TreeGrafter"/>
</dbReference>
<dbReference type="OrthoDB" id="386949at2759"/>
<dbReference type="GO" id="GO:0000209">
    <property type="term" value="P:protein polyubiquitination"/>
    <property type="evidence" value="ECO:0007669"/>
    <property type="project" value="TreeGrafter"/>
</dbReference>
<protein>
    <submittedName>
        <fullName evidence="1">Ubiquitin-conjugating enzyme E2C-binding protein</fullName>
    </submittedName>
</protein>
<dbReference type="GO" id="GO:0031624">
    <property type="term" value="F:ubiquitin conjugating enzyme binding"/>
    <property type="evidence" value="ECO:0007669"/>
    <property type="project" value="TreeGrafter"/>
</dbReference>
<proteinExistence type="predicted"/>
<dbReference type="GO" id="GO:0000151">
    <property type="term" value="C:ubiquitin ligase complex"/>
    <property type="evidence" value="ECO:0007669"/>
    <property type="project" value="TreeGrafter"/>
</dbReference>
<dbReference type="Proteomes" id="UP000242877">
    <property type="component" value="Unassembled WGS sequence"/>
</dbReference>
<evidence type="ECO:0000313" key="2">
    <source>
        <dbReference type="Proteomes" id="UP000242877"/>
    </source>
</evidence>
<reference evidence="1 2" key="1">
    <citation type="journal article" date="2016" name="Genome Biol. Evol.">
        <title>Divergent and convergent evolution of fungal pathogenicity.</title>
        <authorList>
            <person name="Shang Y."/>
            <person name="Xiao G."/>
            <person name="Zheng P."/>
            <person name="Cen K."/>
            <person name="Zhan S."/>
            <person name="Wang C."/>
        </authorList>
    </citation>
    <scope>NUCLEOTIDE SEQUENCE [LARGE SCALE GENOMIC DNA]</scope>
    <source>
        <strain evidence="1 2">ARSEF 7405</strain>
    </source>
</reference>
<keyword evidence="2" id="KW-1185">Reference proteome</keyword>
<dbReference type="AlphaFoldDB" id="A0A167WGU5"/>
<dbReference type="PANTHER" id="PTHR31531">
    <property type="entry name" value="E3 UBIQUITIN-PROTEIN LIGASE E3D FAMILY MEMBER"/>
    <property type="match status" value="1"/>
</dbReference>
<dbReference type="GO" id="GO:0006513">
    <property type="term" value="P:protein monoubiquitination"/>
    <property type="evidence" value="ECO:0007669"/>
    <property type="project" value="TreeGrafter"/>
</dbReference>
<dbReference type="GO" id="GO:0043161">
    <property type="term" value="P:proteasome-mediated ubiquitin-dependent protein catabolic process"/>
    <property type="evidence" value="ECO:0007669"/>
    <property type="project" value="TreeGrafter"/>
</dbReference>
<dbReference type="GO" id="GO:0051865">
    <property type="term" value="P:protein autoubiquitination"/>
    <property type="evidence" value="ECO:0007669"/>
    <property type="project" value="TreeGrafter"/>
</dbReference>
<dbReference type="GO" id="GO:0005634">
    <property type="term" value="C:nucleus"/>
    <property type="evidence" value="ECO:0007669"/>
    <property type="project" value="TreeGrafter"/>
</dbReference>
<dbReference type="GO" id="GO:0061630">
    <property type="term" value="F:ubiquitin protein ligase activity"/>
    <property type="evidence" value="ECO:0007669"/>
    <property type="project" value="TreeGrafter"/>
</dbReference>
<dbReference type="PANTHER" id="PTHR31531:SF2">
    <property type="entry name" value="E3 UBIQUITIN-PROTEIN LIGASE E3D"/>
    <property type="match status" value="1"/>
</dbReference>
<comment type="caution">
    <text evidence="1">The sequence shown here is derived from an EMBL/GenBank/DDBJ whole genome shotgun (WGS) entry which is preliminary data.</text>
</comment>
<dbReference type="GO" id="GO:0005829">
    <property type="term" value="C:cytosol"/>
    <property type="evidence" value="ECO:0007669"/>
    <property type="project" value="TreeGrafter"/>
</dbReference>
<organism evidence="1 2">
    <name type="scientific">Ascosphaera apis ARSEF 7405</name>
    <dbReference type="NCBI Taxonomy" id="392613"/>
    <lineage>
        <taxon>Eukaryota</taxon>
        <taxon>Fungi</taxon>
        <taxon>Dikarya</taxon>
        <taxon>Ascomycota</taxon>
        <taxon>Pezizomycotina</taxon>
        <taxon>Eurotiomycetes</taxon>
        <taxon>Eurotiomycetidae</taxon>
        <taxon>Onygenales</taxon>
        <taxon>Ascosphaeraceae</taxon>
        <taxon>Ascosphaera</taxon>
    </lineage>
</organism>
<sequence length="446" mass="49075">MEECPSIYAELLLNIRQIAIYISFPAEKTAAESSENKAEPTECTLQLADSGDSISLCYGGRTLNFNLPARVAPSFASMLQSHELPTWPCREAQTVSFRVPASLPSHVTGIKEDLSMGHAWSARDMDISARICCRNCHHELVHSRIDLTDDAKLPKALCWKDLPSADWAELMELWHCHKPDEPHGEHEHDVNGNVKGYGASNQVVCNPGDVLVDVTSFYASEVNCSVIKEMDQQSAENATETIQSLSCPSCNAVIGETAPLLRGFRIFKARTAVRRTPHSTTGETVWQAVPVGTLVAAQLLEFAERIGVRRFAIYPVTIGQKGPADDTSGTLIWLFNTEMRYTSSLTAPHPTQAVKVLYHELSPAELLRVVKPPASVPSLISVEEVPLPETIYQDLVAALLESQMKTLPVEARTVSLGAPTQKQKWNVALLDSSHEMVSLEHSDRLT</sequence>
<gene>
    <name evidence="1" type="ORF">AAP_04620</name>
</gene>
<dbReference type="VEuPathDB" id="FungiDB:AAP_04620"/>
<name>A0A167WGU5_9EURO</name>
<dbReference type="Pfam" id="PF09814">
    <property type="entry name" value="HECT_2"/>
    <property type="match status" value="1"/>
</dbReference>
<dbReference type="EMBL" id="AZGZ01000023">
    <property type="protein sequence ID" value="KZZ88828.1"/>
    <property type="molecule type" value="Genomic_DNA"/>
</dbReference>
<evidence type="ECO:0000313" key="1">
    <source>
        <dbReference type="EMBL" id="KZZ88828.1"/>
    </source>
</evidence>
<dbReference type="InterPro" id="IPR019193">
    <property type="entry name" value="UBQ-conj_enz_E2-bd_prot"/>
</dbReference>